<feature type="transmembrane region" description="Helical" evidence="2">
    <location>
        <begin position="133"/>
        <end position="154"/>
    </location>
</feature>
<dbReference type="Proteomes" id="UP000632659">
    <property type="component" value="Unassembled WGS sequence"/>
</dbReference>
<keyword evidence="2" id="KW-1133">Transmembrane helix</keyword>
<evidence type="ECO:0000259" key="3">
    <source>
        <dbReference type="SMART" id="SM00331"/>
    </source>
</evidence>
<dbReference type="GO" id="GO:0016791">
    <property type="term" value="F:phosphatase activity"/>
    <property type="evidence" value="ECO:0007669"/>
    <property type="project" value="TreeGrafter"/>
</dbReference>
<dbReference type="RefSeq" id="WP_187536793.1">
    <property type="nucleotide sequence ID" value="NZ_JACRTL010000008.1"/>
</dbReference>
<dbReference type="AlphaFoldDB" id="A0A8J6TVY2"/>
<organism evidence="4 5">
    <name type="scientific">Massiliimalia timonensis</name>
    <dbReference type="NCBI Taxonomy" id="1987501"/>
    <lineage>
        <taxon>Bacteria</taxon>
        <taxon>Bacillati</taxon>
        <taxon>Bacillota</taxon>
        <taxon>Clostridia</taxon>
        <taxon>Eubacteriales</taxon>
        <taxon>Oscillospiraceae</taxon>
        <taxon>Massiliimalia</taxon>
    </lineage>
</organism>
<dbReference type="InterPro" id="IPR045768">
    <property type="entry name" value="SpoIIE_N"/>
</dbReference>
<feature type="transmembrane region" description="Helical" evidence="2">
    <location>
        <begin position="12"/>
        <end position="33"/>
    </location>
</feature>
<dbReference type="Gene3D" id="3.60.40.10">
    <property type="entry name" value="PPM-type phosphatase domain"/>
    <property type="match status" value="1"/>
</dbReference>
<dbReference type="PANTHER" id="PTHR43156">
    <property type="entry name" value="STAGE II SPORULATION PROTEIN E-RELATED"/>
    <property type="match status" value="1"/>
</dbReference>
<evidence type="ECO:0000256" key="1">
    <source>
        <dbReference type="ARBA" id="ARBA00022801"/>
    </source>
</evidence>
<dbReference type="InterPro" id="IPR001932">
    <property type="entry name" value="PPM-type_phosphatase-like_dom"/>
</dbReference>
<evidence type="ECO:0000313" key="5">
    <source>
        <dbReference type="Proteomes" id="UP000632659"/>
    </source>
</evidence>
<gene>
    <name evidence="4" type="ORF">H8702_12175</name>
</gene>
<dbReference type="PANTHER" id="PTHR43156:SF2">
    <property type="entry name" value="STAGE II SPORULATION PROTEIN E"/>
    <property type="match status" value="1"/>
</dbReference>
<protein>
    <submittedName>
        <fullName evidence="4">SpoIIE family protein phosphatase</fullName>
    </submittedName>
</protein>
<keyword evidence="5" id="KW-1185">Reference proteome</keyword>
<feature type="domain" description="PPM-type phosphatase" evidence="3">
    <location>
        <begin position="556"/>
        <end position="760"/>
    </location>
</feature>
<evidence type="ECO:0000256" key="2">
    <source>
        <dbReference type="SAM" id="Phobius"/>
    </source>
</evidence>
<feature type="transmembrane region" description="Helical" evidence="2">
    <location>
        <begin position="45"/>
        <end position="67"/>
    </location>
</feature>
<feature type="transmembrane region" description="Helical" evidence="2">
    <location>
        <begin position="263"/>
        <end position="296"/>
    </location>
</feature>
<feature type="transmembrane region" description="Helical" evidence="2">
    <location>
        <begin position="107"/>
        <end position="127"/>
    </location>
</feature>
<keyword evidence="2" id="KW-0472">Membrane</keyword>
<dbReference type="SMART" id="SM00331">
    <property type="entry name" value="PP2C_SIG"/>
    <property type="match status" value="1"/>
</dbReference>
<dbReference type="SUPFAM" id="SSF81606">
    <property type="entry name" value="PP2C-like"/>
    <property type="match status" value="1"/>
</dbReference>
<proteinExistence type="predicted"/>
<sequence length="764" mass="83790">MKTQALHPRELTFASGKYALFRIAAIAALSFFLPHSQILGGISPFAVALTACLPLRYAAITALGSAMGYPSTGIGENNILYLLILGCALGLKFIIQRTTFRNSMAGCAGISFVSFFTINVIGFFLLDFSGSDFILRICESVIACGVTCFLFLAVRALFQYTSISQYSRVELSSLAILLMISVIALCDVKLYGFNLGIILGTLLLLIAITHTNLGGSAVSGIILAIALCLYSVDFLQVGSVLLVSAFLAGLFQIAGKLGQTAVFLAAAIFSAFIVGISLDMLFYIMCMLISAGLYLAMPERLFDYFSVLSEPELQSFGLRDNIEQRLGFAAETIQDLQNSLVRVSKSLKASTRPDPAAVCNKTAASVCQSCPMRLTCWDSHYNETADAFQKLYTMLKNGIMPGEEHLQSFRQLNCCRAPQLLERMDRNYRESVNRDFSIRRTEEVRNFAVEQLSGISQMLWEVSEEISGIETQLPDDAEIIRAIFTELAAEPKSVFCTLNRFDRMEVEIYTTAGIQVDLQELRDCLSNALKRDFAAPSVSKISNKVRISFYETATYRIEFGVRQSSKQPDTVCGDSFEHFLDNKGNAYFILSDGMGSGKRAALDSTMTCGIILKLIKAGLGMESILKFVNSSIQIKSPEESLSTIDLLKIDLYTGQAEFYKAGCASSFVLMEKTIAKVETNSLPIGILQGIEFDRKELTLHAGDTVLLASDGILELPEPEITSMLKHSEEISCDHLAEAICKAAEEELTPHDDLTAMVVRILPGV</sequence>
<dbReference type="Pfam" id="PF07228">
    <property type="entry name" value="SpoIIE"/>
    <property type="match status" value="1"/>
</dbReference>
<evidence type="ECO:0000313" key="4">
    <source>
        <dbReference type="EMBL" id="MBC8611848.1"/>
    </source>
</evidence>
<dbReference type="InterPro" id="IPR052016">
    <property type="entry name" value="Bact_Sigma-Reg"/>
</dbReference>
<keyword evidence="2" id="KW-0812">Transmembrane</keyword>
<feature type="transmembrane region" description="Helical" evidence="2">
    <location>
        <begin position="79"/>
        <end position="95"/>
    </location>
</feature>
<reference evidence="4" key="1">
    <citation type="submission" date="2020-08" db="EMBL/GenBank/DDBJ databases">
        <title>Genome public.</title>
        <authorList>
            <person name="Liu C."/>
            <person name="Sun Q."/>
        </authorList>
    </citation>
    <scope>NUCLEOTIDE SEQUENCE</scope>
    <source>
        <strain evidence="4">NSJ-15</strain>
    </source>
</reference>
<keyword evidence="1" id="KW-0378">Hydrolase</keyword>
<name>A0A8J6TVY2_9FIRM</name>
<dbReference type="InterPro" id="IPR036457">
    <property type="entry name" value="PPM-type-like_dom_sf"/>
</dbReference>
<dbReference type="EMBL" id="JACRTL010000008">
    <property type="protein sequence ID" value="MBC8611848.1"/>
    <property type="molecule type" value="Genomic_DNA"/>
</dbReference>
<comment type="caution">
    <text evidence="4">The sequence shown here is derived from an EMBL/GenBank/DDBJ whole genome shotgun (WGS) entry which is preliminary data.</text>
</comment>
<feature type="transmembrane region" description="Helical" evidence="2">
    <location>
        <begin position="221"/>
        <end position="251"/>
    </location>
</feature>
<accession>A0A8J6TVY2</accession>
<dbReference type="Pfam" id="PF19732">
    <property type="entry name" value="SpoIIE_N"/>
    <property type="match status" value="1"/>
</dbReference>